<dbReference type="AlphaFoldDB" id="A0A8A1LPL5"/>
<reference evidence="2" key="1">
    <citation type="submission" date="2021-01" db="EMBL/GenBank/DDBJ databases">
        <title>Chromosome-level genome assembly of a human fungal pathogen reveals clustering of transcriptionally co-regulated genes.</title>
        <authorList>
            <person name="Voorhies M."/>
            <person name="Cohen S."/>
            <person name="Shea T.P."/>
            <person name="Petrus S."/>
            <person name="Munoz J.F."/>
            <person name="Poplawski S."/>
            <person name="Goldman W.E."/>
            <person name="Michael T."/>
            <person name="Cuomo C.A."/>
            <person name="Sil A."/>
            <person name="Beyhan S."/>
        </authorList>
    </citation>
    <scope>NUCLEOTIDE SEQUENCE</scope>
    <source>
        <strain evidence="2">H88</strain>
    </source>
</reference>
<evidence type="ECO:0000313" key="2">
    <source>
        <dbReference type="EMBL" id="QSS55731.1"/>
    </source>
</evidence>
<sequence>MLIIESTVGVYYLPFVLLFVTISPTRRYICIPRPLFQVFTHFVFGYYFFLLLIFPDFVSFFIFSFSFFSVPVSLFMMYVCMYEICLDEIWCCMLCGMWNEGAPLMLISLTILMSHVSLHSTYI</sequence>
<dbReference type="Proteomes" id="UP000663419">
    <property type="component" value="Chromosome 4"/>
</dbReference>
<keyword evidence="1" id="KW-0472">Membrane</keyword>
<feature type="transmembrane region" description="Helical" evidence="1">
    <location>
        <begin position="35"/>
        <end position="54"/>
    </location>
</feature>
<dbReference type="EMBL" id="CP069105">
    <property type="protein sequence ID" value="QSS55731.1"/>
    <property type="molecule type" value="Genomic_DNA"/>
</dbReference>
<keyword evidence="1" id="KW-1133">Transmembrane helix</keyword>
<dbReference type="VEuPathDB" id="FungiDB:I7I53_03700"/>
<protein>
    <submittedName>
        <fullName evidence="2">Uncharacterized protein</fullName>
    </submittedName>
</protein>
<name>A0A8A1LPL5_AJEC8</name>
<accession>A0A8A1LPL5</accession>
<feature type="transmembrane region" description="Helical" evidence="1">
    <location>
        <begin position="60"/>
        <end position="81"/>
    </location>
</feature>
<proteinExistence type="predicted"/>
<feature type="transmembrane region" description="Helical" evidence="1">
    <location>
        <begin position="6"/>
        <end position="23"/>
    </location>
</feature>
<evidence type="ECO:0000313" key="3">
    <source>
        <dbReference type="Proteomes" id="UP000663419"/>
    </source>
</evidence>
<keyword evidence="1" id="KW-0812">Transmembrane</keyword>
<gene>
    <name evidence="2" type="ORF">I7I53_03700</name>
</gene>
<organism evidence="2 3">
    <name type="scientific">Ajellomyces capsulatus (strain H88)</name>
    <name type="common">Darling's disease fungus</name>
    <name type="synonym">Histoplasma capsulatum</name>
    <dbReference type="NCBI Taxonomy" id="544711"/>
    <lineage>
        <taxon>Eukaryota</taxon>
        <taxon>Fungi</taxon>
        <taxon>Dikarya</taxon>
        <taxon>Ascomycota</taxon>
        <taxon>Pezizomycotina</taxon>
        <taxon>Eurotiomycetes</taxon>
        <taxon>Eurotiomycetidae</taxon>
        <taxon>Onygenales</taxon>
        <taxon>Ajellomycetaceae</taxon>
        <taxon>Histoplasma</taxon>
    </lineage>
</organism>
<evidence type="ECO:0000256" key="1">
    <source>
        <dbReference type="SAM" id="Phobius"/>
    </source>
</evidence>